<evidence type="ECO:0000256" key="2">
    <source>
        <dbReference type="SAM" id="Phobius"/>
    </source>
</evidence>
<protein>
    <submittedName>
        <fullName evidence="3">Uncharacterized protein</fullName>
    </submittedName>
</protein>
<proteinExistence type="predicted"/>
<organism evidence="3 4">
    <name type="scientific">Tetracentron sinense</name>
    <name type="common">Spur-leaf</name>
    <dbReference type="NCBI Taxonomy" id="13715"/>
    <lineage>
        <taxon>Eukaryota</taxon>
        <taxon>Viridiplantae</taxon>
        <taxon>Streptophyta</taxon>
        <taxon>Embryophyta</taxon>
        <taxon>Tracheophyta</taxon>
        <taxon>Spermatophyta</taxon>
        <taxon>Magnoliopsida</taxon>
        <taxon>Trochodendrales</taxon>
        <taxon>Trochodendraceae</taxon>
        <taxon>Tetracentron</taxon>
    </lineage>
</organism>
<comment type="caution">
    <text evidence="3">The sequence shown here is derived from an EMBL/GenBank/DDBJ whole genome shotgun (WGS) entry which is preliminary data.</text>
</comment>
<evidence type="ECO:0000256" key="1">
    <source>
        <dbReference type="SAM" id="MobiDB-lite"/>
    </source>
</evidence>
<keyword evidence="2" id="KW-1133">Transmembrane helix</keyword>
<feature type="region of interest" description="Disordered" evidence="1">
    <location>
        <begin position="69"/>
        <end position="97"/>
    </location>
</feature>
<sequence>MEKIEKQPLKMETLNMYCTDLTKLALEVNRFSEIPLIICMYGRTTYKRKMDPVIVTLLLTCLYSGLAPTAAPASPSSAKLDHLSLQHNKPSSLRHNSRIPLPFSTVVRGLT</sequence>
<reference evidence="3 4" key="1">
    <citation type="submission" date="2020-04" db="EMBL/GenBank/DDBJ databases">
        <title>Plant Genome Project.</title>
        <authorList>
            <person name="Zhang R.-G."/>
        </authorList>
    </citation>
    <scope>NUCLEOTIDE SEQUENCE [LARGE SCALE GENOMIC DNA]</scope>
    <source>
        <strain evidence="3">YNK0</strain>
        <tissue evidence="3">Leaf</tissue>
    </source>
</reference>
<evidence type="ECO:0000313" key="3">
    <source>
        <dbReference type="EMBL" id="KAF8400054.1"/>
    </source>
</evidence>
<keyword evidence="2" id="KW-0472">Membrane</keyword>
<dbReference type="AlphaFoldDB" id="A0A835DH98"/>
<name>A0A835DH98_TETSI</name>
<evidence type="ECO:0000313" key="4">
    <source>
        <dbReference type="Proteomes" id="UP000655225"/>
    </source>
</evidence>
<gene>
    <name evidence="3" type="ORF">HHK36_015929</name>
</gene>
<keyword evidence="2" id="KW-0812">Transmembrane</keyword>
<dbReference type="Proteomes" id="UP000655225">
    <property type="component" value="Unassembled WGS sequence"/>
</dbReference>
<feature type="compositionally biased region" description="Polar residues" evidence="1">
    <location>
        <begin position="85"/>
        <end position="94"/>
    </location>
</feature>
<keyword evidence="4" id="KW-1185">Reference proteome</keyword>
<dbReference type="EMBL" id="JABCRI010000010">
    <property type="protein sequence ID" value="KAF8400054.1"/>
    <property type="molecule type" value="Genomic_DNA"/>
</dbReference>
<accession>A0A835DH98</accession>
<feature type="transmembrane region" description="Helical" evidence="2">
    <location>
        <begin position="53"/>
        <end position="71"/>
    </location>
</feature>
<feature type="compositionally biased region" description="Low complexity" evidence="1">
    <location>
        <begin position="69"/>
        <end position="78"/>
    </location>
</feature>